<organism evidence="6">
    <name type="scientific">Bangia fuscopurpurea</name>
    <name type="common">Red alga</name>
    <name type="synonym">Conferva fuscopurpurea</name>
    <dbReference type="NCBI Taxonomy" id="101920"/>
    <lineage>
        <taxon>Eukaryota</taxon>
        <taxon>Rhodophyta</taxon>
        <taxon>Bangiophyceae</taxon>
        <taxon>Bangiales</taxon>
        <taxon>Bangiaceae</taxon>
        <taxon>Bangia</taxon>
    </lineage>
</organism>
<dbReference type="PROSITE" id="PS00042">
    <property type="entry name" value="HTH_CRP_1"/>
    <property type="match status" value="1"/>
</dbReference>
<evidence type="ECO:0000256" key="4">
    <source>
        <dbReference type="ARBA" id="ARBA00023163"/>
    </source>
</evidence>
<keyword evidence="6" id="KW-0934">Plastid</keyword>
<dbReference type="InterPro" id="IPR014710">
    <property type="entry name" value="RmlC-like_jellyroll"/>
</dbReference>
<gene>
    <name evidence="6" type="primary">ycf28</name>
    <name evidence="6" type="ORF">BafuCp155</name>
</gene>
<evidence type="ECO:0000256" key="1">
    <source>
        <dbReference type="ARBA" id="ARBA00004474"/>
    </source>
</evidence>
<dbReference type="PANTHER" id="PTHR24567">
    <property type="entry name" value="CRP FAMILY TRANSCRIPTIONAL REGULATORY PROTEIN"/>
    <property type="match status" value="1"/>
</dbReference>
<dbReference type="GO" id="GO:0003700">
    <property type="term" value="F:DNA-binding transcription factor activity"/>
    <property type="evidence" value="ECO:0007669"/>
    <property type="project" value="InterPro"/>
</dbReference>
<dbReference type="GO" id="GO:0005829">
    <property type="term" value="C:cytosol"/>
    <property type="evidence" value="ECO:0007669"/>
    <property type="project" value="TreeGrafter"/>
</dbReference>
<evidence type="ECO:0000313" key="6">
    <source>
        <dbReference type="EMBL" id="AKE98942.1"/>
    </source>
</evidence>
<dbReference type="AlphaFoldDB" id="A0A0F6SCS7"/>
<reference evidence="6" key="1">
    <citation type="submission" date="2015-01" db="EMBL/GenBank/DDBJ databases">
        <title>The complete plastid genome of Bangia fuscopurpurea (Dillwyn) Lyngbye revealed ancestral gene repertoire and highly conserved synteny among genera of Bangiales (Rhodophyta).</title>
        <authorList>
            <person name="Cao M."/>
            <person name="Bi G."/>
            <person name="Mao Y."/>
            <person name="Kong F."/>
        </authorList>
    </citation>
    <scope>NUCLEOTIDE SEQUENCE</scope>
</reference>
<dbReference type="EMBL" id="KP714733">
    <property type="protein sequence ID" value="AKE98942.1"/>
    <property type="molecule type" value="Genomic_DNA"/>
</dbReference>
<dbReference type="InterPro" id="IPR036390">
    <property type="entry name" value="WH_DNA-bd_sf"/>
</dbReference>
<dbReference type="GO" id="GO:0003677">
    <property type="term" value="F:DNA binding"/>
    <property type="evidence" value="ECO:0007669"/>
    <property type="project" value="UniProtKB-KW"/>
</dbReference>
<dbReference type="CDD" id="cd00092">
    <property type="entry name" value="HTH_CRP"/>
    <property type="match status" value="1"/>
</dbReference>
<evidence type="ECO:0000259" key="5">
    <source>
        <dbReference type="PROSITE" id="PS51063"/>
    </source>
</evidence>
<name>A0A0F6SCS7_BANFU</name>
<protein>
    <submittedName>
        <fullName evidence="6">Hypothetical chloroplast protein 28</fullName>
    </submittedName>
</protein>
<proteinExistence type="predicted"/>
<geneLocation type="plastid" evidence="6"/>
<dbReference type="InterPro" id="IPR018335">
    <property type="entry name" value="Tscrpt_reg_HTH_Crp-type_CS"/>
</dbReference>
<sequence length="228" mass="26318">MLFSKISEVNFKKNVHYNPWLTFFSKNKIEYIVLSLKQNDIITFNSNSNLYNILIGSVIIKKVFQDTSKIPLNILTNEDTFGYAEIINSNFYYEAEAIDMTQVVCVKYSQIINACHRYPQFNVFFLRHLIKCSTKNHHFVEIISHKSITNRLVSLLLLLSEQNGIEYGNGILLNCTVTHKVLAKIIGSNRVSVTRIMSELIQTKLISMQKKKIIINSPILLSQRILNK</sequence>
<keyword evidence="2" id="KW-0805">Transcription regulation</keyword>
<dbReference type="SMART" id="SM00419">
    <property type="entry name" value="HTH_CRP"/>
    <property type="match status" value="1"/>
</dbReference>
<comment type="subcellular location">
    <subcellularLocation>
        <location evidence="1">Plastid</location>
    </subcellularLocation>
</comment>
<dbReference type="Gene3D" id="1.10.10.10">
    <property type="entry name" value="Winged helix-like DNA-binding domain superfamily/Winged helix DNA-binding domain"/>
    <property type="match status" value="1"/>
</dbReference>
<dbReference type="InterPro" id="IPR036388">
    <property type="entry name" value="WH-like_DNA-bd_sf"/>
</dbReference>
<feature type="domain" description="HTH crp-type" evidence="5">
    <location>
        <begin position="146"/>
        <end position="219"/>
    </location>
</feature>
<dbReference type="InterPro" id="IPR018490">
    <property type="entry name" value="cNMP-bd_dom_sf"/>
</dbReference>
<accession>A0A0F6SCS7</accession>
<dbReference type="InterPro" id="IPR050397">
    <property type="entry name" value="Env_Response_Regulators"/>
</dbReference>
<dbReference type="Pfam" id="PF13545">
    <property type="entry name" value="HTH_Crp_2"/>
    <property type="match status" value="1"/>
</dbReference>
<dbReference type="InterPro" id="IPR012318">
    <property type="entry name" value="HTH_CRP"/>
</dbReference>
<dbReference type="SUPFAM" id="SSF46785">
    <property type="entry name" value="Winged helix' DNA-binding domain"/>
    <property type="match status" value="1"/>
</dbReference>
<dbReference type="Gene3D" id="2.60.120.10">
    <property type="entry name" value="Jelly Rolls"/>
    <property type="match status" value="1"/>
</dbReference>
<dbReference type="SUPFAM" id="SSF51206">
    <property type="entry name" value="cAMP-binding domain-like"/>
    <property type="match status" value="1"/>
</dbReference>
<keyword evidence="3" id="KW-0238">DNA-binding</keyword>
<keyword evidence="4" id="KW-0804">Transcription</keyword>
<dbReference type="PANTHER" id="PTHR24567:SF26">
    <property type="entry name" value="REGULATORY PROTEIN YEIL"/>
    <property type="match status" value="1"/>
</dbReference>
<dbReference type="GO" id="GO:0009536">
    <property type="term" value="C:plastid"/>
    <property type="evidence" value="ECO:0007669"/>
    <property type="project" value="UniProtKB-SubCell"/>
</dbReference>
<evidence type="ECO:0000256" key="3">
    <source>
        <dbReference type="ARBA" id="ARBA00023125"/>
    </source>
</evidence>
<evidence type="ECO:0000256" key="2">
    <source>
        <dbReference type="ARBA" id="ARBA00023015"/>
    </source>
</evidence>
<dbReference type="PROSITE" id="PS51063">
    <property type="entry name" value="HTH_CRP_2"/>
    <property type="match status" value="1"/>
</dbReference>